<evidence type="ECO:0000313" key="3">
    <source>
        <dbReference type="Proteomes" id="UP001054252"/>
    </source>
</evidence>
<sequence length="147" mass="16680">MEEMSYEETLSIGRGEEVVPVRQDEESEVETSTSRESVEEEEEVEIPAKILEGIDGRQRHFDEGDVVSKVINYEASWRDKSSMVHLANNYSIPSHVLLRPASEEERACPSPGDHWMSVYAHYLQAGLRFPIPKLLVGLLNEYCLGLT</sequence>
<feature type="compositionally biased region" description="Basic and acidic residues" evidence="1">
    <location>
        <begin position="14"/>
        <end position="24"/>
    </location>
</feature>
<name>A0AAV5KQU9_9ROSI</name>
<organism evidence="2 3">
    <name type="scientific">Rubroshorea leprosula</name>
    <dbReference type="NCBI Taxonomy" id="152421"/>
    <lineage>
        <taxon>Eukaryota</taxon>
        <taxon>Viridiplantae</taxon>
        <taxon>Streptophyta</taxon>
        <taxon>Embryophyta</taxon>
        <taxon>Tracheophyta</taxon>
        <taxon>Spermatophyta</taxon>
        <taxon>Magnoliopsida</taxon>
        <taxon>eudicotyledons</taxon>
        <taxon>Gunneridae</taxon>
        <taxon>Pentapetalae</taxon>
        <taxon>rosids</taxon>
        <taxon>malvids</taxon>
        <taxon>Malvales</taxon>
        <taxon>Dipterocarpaceae</taxon>
        <taxon>Rubroshorea</taxon>
    </lineage>
</organism>
<reference evidence="2 3" key="1">
    <citation type="journal article" date="2021" name="Commun. Biol.">
        <title>The genome of Shorea leprosula (Dipterocarpaceae) highlights the ecological relevance of drought in aseasonal tropical rainforests.</title>
        <authorList>
            <person name="Ng K.K.S."/>
            <person name="Kobayashi M.J."/>
            <person name="Fawcett J.A."/>
            <person name="Hatakeyama M."/>
            <person name="Paape T."/>
            <person name="Ng C.H."/>
            <person name="Ang C.C."/>
            <person name="Tnah L.H."/>
            <person name="Lee C.T."/>
            <person name="Nishiyama T."/>
            <person name="Sese J."/>
            <person name="O'Brien M.J."/>
            <person name="Copetti D."/>
            <person name="Mohd Noor M.I."/>
            <person name="Ong R.C."/>
            <person name="Putra M."/>
            <person name="Sireger I.Z."/>
            <person name="Indrioko S."/>
            <person name="Kosugi Y."/>
            <person name="Izuno A."/>
            <person name="Isagi Y."/>
            <person name="Lee S.L."/>
            <person name="Shimizu K.K."/>
        </authorList>
    </citation>
    <scope>NUCLEOTIDE SEQUENCE [LARGE SCALE GENOMIC DNA]</scope>
    <source>
        <strain evidence="2">214</strain>
    </source>
</reference>
<dbReference type="Proteomes" id="UP001054252">
    <property type="component" value="Unassembled WGS sequence"/>
</dbReference>
<dbReference type="AlphaFoldDB" id="A0AAV5KQU9"/>
<feature type="region of interest" description="Disordered" evidence="1">
    <location>
        <begin position="1"/>
        <end position="44"/>
    </location>
</feature>
<keyword evidence="3" id="KW-1185">Reference proteome</keyword>
<gene>
    <name evidence="2" type="ORF">SLEP1_g36066</name>
</gene>
<comment type="caution">
    <text evidence="2">The sequence shown here is derived from an EMBL/GenBank/DDBJ whole genome shotgun (WGS) entry which is preliminary data.</text>
</comment>
<dbReference type="EMBL" id="BPVZ01000073">
    <property type="protein sequence ID" value="GKV26843.1"/>
    <property type="molecule type" value="Genomic_DNA"/>
</dbReference>
<accession>A0AAV5KQU9</accession>
<evidence type="ECO:0000313" key="2">
    <source>
        <dbReference type="EMBL" id="GKV26843.1"/>
    </source>
</evidence>
<proteinExistence type="predicted"/>
<protein>
    <submittedName>
        <fullName evidence="2">Uncharacterized protein</fullName>
    </submittedName>
</protein>
<evidence type="ECO:0000256" key="1">
    <source>
        <dbReference type="SAM" id="MobiDB-lite"/>
    </source>
</evidence>